<protein>
    <submittedName>
        <fullName evidence="6">Uncharacterized protein</fullName>
    </submittedName>
</protein>
<comment type="subcellular location">
    <subcellularLocation>
        <location evidence="1">Mitochondrion</location>
    </subcellularLocation>
</comment>
<dbReference type="PIRSF" id="PIRSF000126">
    <property type="entry name" value="11-beta-HSD1"/>
    <property type="match status" value="1"/>
</dbReference>
<dbReference type="Pfam" id="PF00106">
    <property type="entry name" value="adh_short"/>
    <property type="match status" value="1"/>
</dbReference>
<dbReference type="PROSITE" id="PS00061">
    <property type="entry name" value="ADH_SHORT"/>
    <property type="match status" value="1"/>
</dbReference>
<gene>
    <name evidence="6" type="ORF">MNOR_LOCUS5341</name>
</gene>
<dbReference type="PANTHER" id="PTHR44889:SF1">
    <property type="entry name" value="INACTIVE HYDROXYSTEROID DEHYDROGENASE-LIKE PROTEIN 1"/>
    <property type="match status" value="1"/>
</dbReference>
<evidence type="ECO:0000313" key="6">
    <source>
        <dbReference type="EMBL" id="CAL4066094.1"/>
    </source>
</evidence>
<dbReference type="InterPro" id="IPR002347">
    <property type="entry name" value="SDR_fam"/>
</dbReference>
<evidence type="ECO:0000256" key="2">
    <source>
        <dbReference type="ARBA" id="ARBA00022857"/>
    </source>
</evidence>
<accession>A0AAV2PY06</accession>
<dbReference type="PANTHER" id="PTHR44889">
    <property type="entry name" value="INACTIVE HYDROXYSTEROID DEHYDROGENASE-LIKE PROTEIN 1"/>
    <property type="match status" value="1"/>
</dbReference>
<keyword evidence="3" id="KW-0560">Oxidoreductase</keyword>
<evidence type="ECO:0000256" key="4">
    <source>
        <dbReference type="ARBA" id="ARBA00023128"/>
    </source>
</evidence>
<dbReference type="Gene3D" id="3.40.50.720">
    <property type="entry name" value="NAD(P)-binding Rossmann-like Domain"/>
    <property type="match status" value="1"/>
</dbReference>
<dbReference type="Proteomes" id="UP001497623">
    <property type="component" value="Unassembled WGS sequence"/>
</dbReference>
<dbReference type="InterPro" id="IPR052149">
    <property type="entry name" value="17-beta-HSD3-like"/>
</dbReference>
<reference evidence="6 7" key="1">
    <citation type="submission" date="2024-05" db="EMBL/GenBank/DDBJ databases">
        <authorList>
            <person name="Wallberg A."/>
        </authorList>
    </citation>
    <scope>NUCLEOTIDE SEQUENCE [LARGE SCALE GENOMIC DNA]</scope>
</reference>
<keyword evidence="2" id="KW-0521">NADP</keyword>
<comment type="caution">
    <text evidence="6">The sequence shown here is derived from an EMBL/GenBank/DDBJ whole genome shotgun (WGS) entry which is preliminary data.</text>
</comment>
<dbReference type="InterPro" id="IPR020904">
    <property type="entry name" value="Sc_DH/Rdtase_CS"/>
</dbReference>
<dbReference type="PRINTS" id="PR00080">
    <property type="entry name" value="SDRFAMILY"/>
</dbReference>
<dbReference type="FunFam" id="3.40.50.720:FF:000137">
    <property type="entry name" value="Hydroxysteroid (17-beta) dehydrogenase 3"/>
    <property type="match status" value="1"/>
</dbReference>
<name>A0AAV2PY06_MEGNR</name>
<proteinExistence type="inferred from homology"/>
<dbReference type="InterPro" id="IPR036291">
    <property type="entry name" value="NAD(P)-bd_dom_sf"/>
</dbReference>
<dbReference type="AlphaFoldDB" id="A0AAV2PY06"/>
<dbReference type="CDD" id="cd05356">
    <property type="entry name" value="17beta-HSD1_like_SDR_c"/>
    <property type="match status" value="1"/>
</dbReference>
<organism evidence="6 7">
    <name type="scientific">Meganyctiphanes norvegica</name>
    <name type="common">Northern krill</name>
    <name type="synonym">Thysanopoda norvegica</name>
    <dbReference type="NCBI Taxonomy" id="48144"/>
    <lineage>
        <taxon>Eukaryota</taxon>
        <taxon>Metazoa</taxon>
        <taxon>Ecdysozoa</taxon>
        <taxon>Arthropoda</taxon>
        <taxon>Crustacea</taxon>
        <taxon>Multicrustacea</taxon>
        <taxon>Malacostraca</taxon>
        <taxon>Eumalacostraca</taxon>
        <taxon>Eucarida</taxon>
        <taxon>Euphausiacea</taxon>
        <taxon>Euphausiidae</taxon>
        <taxon>Meganyctiphanes</taxon>
    </lineage>
</organism>
<dbReference type="EMBL" id="CAXKWB010002054">
    <property type="protein sequence ID" value="CAL4066094.1"/>
    <property type="molecule type" value="Genomic_DNA"/>
</dbReference>
<dbReference type="GO" id="GO:0005739">
    <property type="term" value="C:mitochondrion"/>
    <property type="evidence" value="ECO:0007669"/>
    <property type="project" value="UniProtKB-SubCell"/>
</dbReference>
<comment type="similarity">
    <text evidence="5">Belongs to the short-chain dehydrogenases/reductases (SDR) family. 17-beta-HSD 3 subfamily.</text>
</comment>
<evidence type="ECO:0000256" key="3">
    <source>
        <dbReference type="ARBA" id="ARBA00023002"/>
    </source>
</evidence>
<evidence type="ECO:0000313" key="7">
    <source>
        <dbReference type="Proteomes" id="UP001497623"/>
    </source>
</evidence>
<dbReference type="GO" id="GO:0016491">
    <property type="term" value="F:oxidoreductase activity"/>
    <property type="evidence" value="ECO:0007669"/>
    <property type="project" value="UniProtKB-KW"/>
</dbReference>
<sequence length="325" mass="35751">MEGEWLQGVFGVVGAIVVLQKAATLSWSLLRSLKRYTLSRCLRKRFVDTYGSWAVVTGGSDGIGKSYAQELAKEGMNVILVARNQDKLTRVANEIGMEFGVETKIIVADFSSGQSVYAHITEMLQGLDIGILVNNVGVMLPVIQTPFVEVSEEDIWTTVNVNMASVPAVTRIVLPGMIERGRGAIVNVGSLLSMVPTPSYAVYAASKAFVDFFTQALCEECRGTGVVVQGLHPGMTDTNLTKGFDKFTPYKSLLGFMYPSASTYSRSALATLGYKDYTTGYWAHGLQAAMVQTMPRWMAIRVMGYNFFRVRQKILQSKQNKTKTK</sequence>
<dbReference type="PRINTS" id="PR00081">
    <property type="entry name" value="GDHRDH"/>
</dbReference>
<dbReference type="SUPFAM" id="SSF51735">
    <property type="entry name" value="NAD(P)-binding Rossmann-fold domains"/>
    <property type="match status" value="1"/>
</dbReference>
<keyword evidence="7" id="KW-1185">Reference proteome</keyword>
<keyword evidence="4" id="KW-0496">Mitochondrion</keyword>
<evidence type="ECO:0000256" key="5">
    <source>
        <dbReference type="ARBA" id="ARBA00038261"/>
    </source>
</evidence>
<evidence type="ECO:0000256" key="1">
    <source>
        <dbReference type="ARBA" id="ARBA00004173"/>
    </source>
</evidence>